<feature type="domain" description="RING-type" evidence="2">
    <location>
        <begin position="3"/>
        <end position="40"/>
    </location>
</feature>
<dbReference type="Proteomes" id="UP000030655">
    <property type="component" value="Unassembled WGS sequence"/>
</dbReference>
<gene>
    <name evidence="3" type="ORF">H312_02278</name>
</gene>
<sequence>MECSICKDTIQLAHSLPCNDVFCYICIKRHLIIRSYCPLCFLSPLNSSDLINLEDIKENMLPDIKPSIKAKMNEPVLRKLLKMYHLSTTGDYNRMVWRLKEYFLIYSAEKLKDLPKSPTGIAKLVDTNEKLFFKKENEVDPMLLIKCFRKLKEKINERK</sequence>
<keyword evidence="1" id="KW-0479">Metal-binding</keyword>
<protein>
    <recommendedName>
        <fullName evidence="2">RING-type domain-containing protein</fullName>
    </recommendedName>
</protein>
<dbReference type="InterPro" id="IPR013083">
    <property type="entry name" value="Znf_RING/FYVE/PHD"/>
</dbReference>
<name>A0A059EZF4_9MICR</name>
<dbReference type="EMBL" id="KK365188">
    <property type="protein sequence ID" value="KCZ80310.1"/>
    <property type="molecule type" value="Genomic_DNA"/>
</dbReference>
<evidence type="ECO:0000256" key="1">
    <source>
        <dbReference type="PROSITE-ProRule" id="PRU00175"/>
    </source>
</evidence>
<dbReference type="VEuPathDB" id="MicrosporidiaDB:H312_02278"/>
<evidence type="ECO:0000313" key="3">
    <source>
        <dbReference type="EMBL" id="KCZ80310.1"/>
    </source>
</evidence>
<evidence type="ECO:0000313" key="4">
    <source>
        <dbReference type="Proteomes" id="UP000030655"/>
    </source>
</evidence>
<dbReference type="GO" id="GO:0008270">
    <property type="term" value="F:zinc ion binding"/>
    <property type="evidence" value="ECO:0007669"/>
    <property type="project" value="UniProtKB-KW"/>
</dbReference>
<reference evidence="3 4" key="2">
    <citation type="submission" date="2014-03" db="EMBL/GenBank/DDBJ databases">
        <title>The Genome Sequence of Anncaliia algerae insect isolate PRA339.</title>
        <authorList>
            <consortium name="The Broad Institute Genome Sequencing Platform"/>
            <consortium name="The Broad Institute Genome Sequencing Center for Infectious Disease"/>
            <person name="Cuomo C."/>
            <person name="Becnel J."/>
            <person name="Sanscrainte N."/>
            <person name="Walker B."/>
            <person name="Young S.K."/>
            <person name="Zeng Q."/>
            <person name="Gargeya S."/>
            <person name="Fitzgerald M."/>
            <person name="Haas B."/>
            <person name="Abouelleil A."/>
            <person name="Alvarado L."/>
            <person name="Arachchi H.M."/>
            <person name="Berlin A.M."/>
            <person name="Chapman S.B."/>
            <person name="Dewar J."/>
            <person name="Goldberg J."/>
            <person name="Griggs A."/>
            <person name="Gujja S."/>
            <person name="Hansen M."/>
            <person name="Howarth C."/>
            <person name="Imamovic A."/>
            <person name="Larimer J."/>
            <person name="McCowan C."/>
            <person name="Murphy C."/>
            <person name="Neiman D."/>
            <person name="Pearson M."/>
            <person name="Priest M."/>
            <person name="Roberts A."/>
            <person name="Saif S."/>
            <person name="Shea T."/>
            <person name="Sisk P."/>
            <person name="Sykes S."/>
            <person name="Wortman J."/>
            <person name="Nusbaum C."/>
            <person name="Birren B."/>
        </authorList>
    </citation>
    <scope>NUCLEOTIDE SEQUENCE [LARGE SCALE GENOMIC DNA]</scope>
    <source>
        <strain evidence="3 4">PRA339</strain>
    </source>
</reference>
<dbReference type="Pfam" id="PF13923">
    <property type="entry name" value="zf-C3HC4_2"/>
    <property type="match status" value="1"/>
</dbReference>
<keyword evidence="1" id="KW-0863">Zinc-finger</keyword>
<keyword evidence="1" id="KW-0862">Zinc</keyword>
<keyword evidence="4" id="KW-1185">Reference proteome</keyword>
<reference evidence="4" key="1">
    <citation type="submission" date="2013-02" db="EMBL/GenBank/DDBJ databases">
        <authorList>
            <consortium name="The Broad Institute Genome Sequencing Platform"/>
            <person name="Cuomo C."/>
            <person name="Becnel J."/>
            <person name="Sanscrainte N."/>
            <person name="Walker B."/>
            <person name="Young S.K."/>
            <person name="Zeng Q."/>
            <person name="Gargeya S."/>
            <person name="Fitzgerald M."/>
            <person name="Haas B."/>
            <person name="Abouelleil A."/>
            <person name="Alvarado L."/>
            <person name="Arachchi H.M."/>
            <person name="Berlin A.M."/>
            <person name="Chapman S.B."/>
            <person name="Dewar J."/>
            <person name="Goldberg J."/>
            <person name="Griggs A."/>
            <person name="Gujja S."/>
            <person name="Hansen M."/>
            <person name="Howarth C."/>
            <person name="Imamovic A."/>
            <person name="Larimer J."/>
            <person name="McCowan C."/>
            <person name="Murphy C."/>
            <person name="Neiman D."/>
            <person name="Pearson M."/>
            <person name="Priest M."/>
            <person name="Roberts A."/>
            <person name="Saif S."/>
            <person name="Shea T."/>
            <person name="Sisk P."/>
            <person name="Sykes S."/>
            <person name="Wortman J."/>
            <person name="Nusbaum C."/>
            <person name="Birren B."/>
        </authorList>
    </citation>
    <scope>NUCLEOTIDE SEQUENCE [LARGE SCALE GENOMIC DNA]</scope>
    <source>
        <strain evidence="4">PRA339</strain>
    </source>
</reference>
<dbReference type="Gene3D" id="3.30.40.10">
    <property type="entry name" value="Zinc/RING finger domain, C3HC4 (zinc finger)"/>
    <property type="match status" value="1"/>
</dbReference>
<accession>A0A059EZF4</accession>
<dbReference type="AlphaFoldDB" id="A0A059EZF4"/>
<dbReference type="PROSITE" id="PS50089">
    <property type="entry name" value="ZF_RING_2"/>
    <property type="match status" value="1"/>
</dbReference>
<organism evidence="3 4">
    <name type="scientific">Anncaliia algerae PRA339</name>
    <dbReference type="NCBI Taxonomy" id="1288291"/>
    <lineage>
        <taxon>Eukaryota</taxon>
        <taxon>Fungi</taxon>
        <taxon>Fungi incertae sedis</taxon>
        <taxon>Microsporidia</taxon>
        <taxon>Tubulinosematoidea</taxon>
        <taxon>Tubulinosematidae</taxon>
        <taxon>Anncaliia</taxon>
    </lineage>
</organism>
<dbReference type="OrthoDB" id="6270329at2759"/>
<dbReference type="SUPFAM" id="SSF57850">
    <property type="entry name" value="RING/U-box"/>
    <property type="match status" value="1"/>
</dbReference>
<evidence type="ECO:0000259" key="2">
    <source>
        <dbReference type="PROSITE" id="PS50089"/>
    </source>
</evidence>
<dbReference type="HOGENOM" id="CLU_1660278_0_0_1"/>
<dbReference type="InterPro" id="IPR001841">
    <property type="entry name" value="Znf_RING"/>
</dbReference>
<proteinExistence type="predicted"/>